<accession>A0A7H0VI37</accession>
<dbReference type="InterPro" id="IPR036249">
    <property type="entry name" value="Thioredoxin-like_sf"/>
</dbReference>
<comment type="subunit">
    <text evidence="2">Monomer.</text>
</comment>
<keyword evidence="8" id="KW-0676">Redox-active center</keyword>
<dbReference type="PIRSF" id="PIRSF000239">
    <property type="entry name" value="AHPC"/>
    <property type="match status" value="1"/>
</dbReference>
<gene>
    <name evidence="16" type="primary">bcp</name>
    <name evidence="16" type="ORF">H4K34_05960</name>
</gene>
<evidence type="ECO:0000256" key="7">
    <source>
        <dbReference type="ARBA" id="ARBA00023157"/>
    </source>
</evidence>
<dbReference type="InterPro" id="IPR000866">
    <property type="entry name" value="AhpC/TSA"/>
</dbReference>
<dbReference type="SUPFAM" id="SSF52833">
    <property type="entry name" value="Thioredoxin-like"/>
    <property type="match status" value="1"/>
</dbReference>
<protein>
    <recommendedName>
        <fullName evidence="3">thioredoxin-dependent peroxiredoxin</fullName>
        <ecNumber evidence="3">1.11.1.24</ecNumber>
    </recommendedName>
    <alternativeName>
        <fullName evidence="9">Thioredoxin peroxidase</fullName>
    </alternativeName>
    <alternativeName>
        <fullName evidence="11">Thioredoxin-dependent peroxiredoxin Bcp</fullName>
    </alternativeName>
</protein>
<evidence type="ECO:0000256" key="5">
    <source>
        <dbReference type="ARBA" id="ARBA00022862"/>
    </source>
</evidence>
<comment type="function">
    <text evidence="1">Thiol-specific peroxidase that catalyzes the reduction of hydrogen peroxide and organic hydroperoxides to water and alcohols, respectively. Plays a role in cell protection against oxidative stress by detoxifying peroxides and as sensor of hydrogen peroxide-mediated signaling events.</text>
</comment>
<dbReference type="EC" id="1.11.1.24" evidence="3"/>
<evidence type="ECO:0000256" key="14">
    <source>
        <dbReference type="SAM" id="MobiDB-lite"/>
    </source>
</evidence>
<evidence type="ECO:0000256" key="9">
    <source>
        <dbReference type="ARBA" id="ARBA00032824"/>
    </source>
</evidence>
<evidence type="ECO:0000259" key="15">
    <source>
        <dbReference type="PROSITE" id="PS51352"/>
    </source>
</evidence>
<dbReference type="Gene3D" id="3.40.30.10">
    <property type="entry name" value="Glutaredoxin"/>
    <property type="match status" value="1"/>
</dbReference>
<dbReference type="AlphaFoldDB" id="A0A7H0VI37"/>
<dbReference type="KEGG" id="chyd:H4K34_05960"/>
<evidence type="ECO:0000256" key="4">
    <source>
        <dbReference type="ARBA" id="ARBA00022559"/>
    </source>
</evidence>
<comment type="catalytic activity">
    <reaction evidence="12">
        <text>a hydroperoxide + [thioredoxin]-dithiol = an alcohol + [thioredoxin]-disulfide + H2O</text>
        <dbReference type="Rhea" id="RHEA:62620"/>
        <dbReference type="Rhea" id="RHEA-COMP:10698"/>
        <dbReference type="Rhea" id="RHEA-COMP:10700"/>
        <dbReference type="ChEBI" id="CHEBI:15377"/>
        <dbReference type="ChEBI" id="CHEBI:29950"/>
        <dbReference type="ChEBI" id="CHEBI:30879"/>
        <dbReference type="ChEBI" id="CHEBI:35924"/>
        <dbReference type="ChEBI" id="CHEBI:50058"/>
        <dbReference type="EC" id="1.11.1.24"/>
    </reaction>
</comment>
<feature type="compositionally biased region" description="Basic and acidic residues" evidence="14">
    <location>
        <begin position="1"/>
        <end position="11"/>
    </location>
</feature>
<reference evidence="16 17" key="1">
    <citation type="submission" date="2020-08" db="EMBL/GenBank/DDBJ databases">
        <title>Croceimicrobium hydrocarbonivorans gen. nov., sp. nov., a novel marine bacterium isolated from a bacterial consortium that degrades polyethylene terephthalate.</title>
        <authorList>
            <person name="Liu R."/>
        </authorList>
    </citation>
    <scope>NUCLEOTIDE SEQUENCE [LARGE SCALE GENOMIC DNA]</scope>
    <source>
        <strain evidence="16 17">A20-9</strain>
    </source>
</reference>
<evidence type="ECO:0000313" key="17">
    <source>
        <dbReference type="Proteomes" id="UP000516305"/>
    </source>
</evidence>
<feature type="domain" description="Thioredoxin" evidence="15">
    <location>
        <begin position="4"/>
        <end position="153"/>
    </location>
</feature>
<evidence type="ECO:0000256" key="2">
    <source>
        <dbReference type="ARBA" id="ARBA00011245"/>
    </source>
</evidence>
<dbReference type="GO" id="GO:0034599">
    <property type="term" value="P:cellular response to oxidative stress"/>
    <property type="evidence" value="ECO:0007669"/>
    <property type="project" value="TreeGrafter"/>
</dbReference>
<evidence type="ECO:0000256" key="13">
    <source>
        <dbReference type="PIRSR" id="PIRSR000239-1"/>
    </source>
</evidence>
<dbReference type="PANTHER" id="PTHR42801">
    <property type="entry name" value="THIOREDOXIN-DEPENDENT PEROXIDE REDUCTASE"/>
    <property type="match status" value="1"/>
</dbReference>
<dbReference type="FunFam" id="3.40.30.10:FF:000007">
    <property type="entry name" value="Thioredoxin-dependent thiol peroxidase"/>
    <property type="match status" value="1"/>
</dbReference>
<dbReference type="GO" id="GO:0005737">
    <property type="term" value="C:cytoplasm"/>
    <property type="evidence" value="ECO:0007669"/>
    <property type="project" value="TreeGrafter"/>
</dbReference>
<comment type="similarity">
    <text evidence="10">Belongs to the peroxiredoxin family. BCP/PrxQ subfamily.</text>
</comment>
<organism evidence="16 17">
    <name type="scientific">Croceimicrobium hydrocarbonivorans</name>
    <dbReference type="NCBI Taxonomy" id="2761580"/>
    <lineage>
        <taxon>Bacteria</taxon>
        <taxon>Pseudomonadati</taxon>
        <taxon>Bacteroidota</taxon>
        <taxon>Flavobacteriia</taxon>
        <taxon>Flavobacteriales</taxon>
        <taxon>Owenweeksiaceae</taxon>
        <taxon>Croceimicrobium</taxon>
    </lineage>
</organism>
<dbReference type="Pfam" id="PF00578">
    <property type="entry name" value="AhpC-TSA"/>
    <property type="match status" value="1"/>
</dbReference>
<feature type="active site" description="Cysteine sulfenic acid (-SOH) intermediate; for peroxidase activity" evidence="13">
    <location>
        <position position="46"/>
    </location>
</feature>
<evidence type="ECO:0000256" key="6">
    <source>
        <dbReference type="ARBA" id="ARBA00023002"/>
    </source>
</evidence>
<dbReference type="NCBIfam" id="NF006960">
    <property type="entry name" value="PRK09437.1"/>
    <property type="match status" value="1"/>
</dbReference>
<evidence type="ECO:0000256" key="10">
    <source>
        <dbReference type="ARBA" id="ARBA00038489"/>
    </source>
</evidence>
<dbReference type="InterPro" id="IPR013766">
    <property type="entry name" value="Thioredoxin_domain"/>
</dbReference>
<keyword evidence="7" id="KW-1015">Disulfide bond</keyword>
<dbReference type="PANTHER" id="PTHR42801:SF4">
    <property type="entry name" value="AHPC_TSA FAMILY PROTEIN"/>
    <property type="match status" value="1"/>
</dbReference>
<evidence type="ECO:0000256" key="8">
    <source>
        <dbReference type="ARBA" id="ARBA00023284"/>
    </source>
</evidence>
<evidence type="ECO:0000256" key="1">
    <source>
        <dbReference type="ARBA" id="ARBA00003330"/>
    </source>
</evidence>
<keyword evidence="4 16" id="KW-0575">Peroxidase</keyword>
<dbReference type="Proteomes" id="UP000516305">
    <property type="component" value="Chromosome"/>
</dbReference>
<keyword evidence="5" id="KW-0049">Antioxidant</keyword>
<dbReference type="CDD" id="cd03017">
    <property type="entry name" value="PRX_BCP"/>
    <property type="match status" value="1"/>
</dbReference>
<dbReference type="PROSITE" id="PS51352">
    <property type="entry name" value="THIOREDOXIN_2"/>
    <property type="match status" value="1"/>
</dbReference>
<keyword evidence="6" id="KW-0560">Oxidoreductase</keyword>
<keyword evidence="17" id="KW-1185">Reference proteome</keyword>
<evidence type="ECO:0000256" key="3">
    <source>
        <dbReference type="ARBA" id="ARBA00013017"/>
    </source>
</evidence>
<evidence type="ECO:0000256" key="11">
    <source>
        <dbReference type="ARBA" id="ARBA00042639"/>
    </source>
</evidence>
<dbReference type="InterPro" id="IPR050924">
    <property type="entry name" value="Peroxiredoxin_BCP/PrxQ"/>
</dbReference>
<dbReference type="GO" id="GO:0008379">
    <property type="term" value="F:thioredoxin peroxidase activity"/>
    <property type="evidence" value="ECO:0007669"/>
    <property type="project" value="TreeGrafter"/>
</dbReference>
<evidence type="ECO:0000313" key="16">
    <source>
        <dbReference type="EMBL" id="QNR25385.1"/>
    </source>
</evidence>
<dbReference type="InterPro" id="IPR024706">
    <property type="entry name" value="Peroxiredoxin_AhpC-typ"/>
</dbReference>
<proteinExistence type="inferred from homology"/>
<sequence length="153" mass="17334">MTHLKEGDKAPDINAEDQNGNPIKLSDFKGKKVVLYFYPKDDTPGCTAEACNFRDNYQDLKDKGFELIGVSADTAAKHQKFATKYDLPFALIPDTEKEVIEAYGVWGLKKFMGREYDGIHRETFVIDEEGKIAKIYLKVKTKEATEQILADFS</sequence>
<dbReference type="GO" id="GO:0045454">
    <property type="term" value="P:cell redox homeostasis"/>
    <property type="evidence" value="ECO:0007669"/>
    <property type="project" value="TreeGrafter"/>
</dbReference>
<feature type="region of interest" description="Disordered" evidence="14">
    <location>
        <begin position="1"/>
        <end position="23"/>
    </location>
</feature>
<dbReference type="EMBL" id="CP060139">
    <property type="protein sequence ID" value="QNR25385.1"/>
    <property type="molecule type" value="Genomic_DNA"/>
</dbReference>
<dbReference type="RefSeq" id="WP_210759912.1">
    <property type="nucleotide sequence ID" value="NZ_CP060139.1"/>
</dbReference>
<evidence type="ECO:0000256" key="12">
    <source>
        <dbReference type="ARBA" id="ARBA00049091"/>
    </source>
</evidence>
<name>A0A7H0VI37_9FLAO</name>